<reference evidence="1 2" key="1">
    <citation type="journal article" date="2013" name="Curr. Biol.">
        <title>The Genome of the Foraminiferan Reticulomyxa filosa.</title>
        <authorList>
            <person name="Glockner G."/>
            <person name="Hulsmann N."/>
            <person name="Schleicher M."/>
            <person name="Noegel A.A."/>
            <person name="Eichinger L."/>
            <person name="Gallinger C."/>
            <person name="Pawlowski J."/>
            <person name="Sierra R."/>
            <person name="Euteneuer U."/>
            <person name="Pillet L."/>
            <person name="Moustafa A."/>
            <person name="Platzer M."/>
            <person name="Groth M."/>
            <person name="Szafranski K."/>
            <person name="Schliwa M."/>
        </authorList>
    </citation>
    <scope>NUCLEOTIDE SEQUENCE [LARGE SCALE GENOMIC DNA]</scope>
</reference>
<dbReference type="EMBL" id="ASPP01036013">
    <property type="protein sequence ID" value="ETO02349.1"/>
    <property type="molecule type" value="Genomic_DNA"/>
</dbReference>
<evidence type="ECO:0000313" key="2">
    <source>
        <dbReference type="Proteomes" id="UP000023152"/>
    </source>
</evidence>
<name>X6LL58_RETFI</name>
<accession>X6LL58</accession>
<dbReference type="AlphaFoldDB" id="X6LL58"/>
<feature type="non-terminal residue" evidence="1">
    <location>
        <position position="1"/>
    </location>
</feature>
<comment type="caution">
    <text evidence="1">The sequence shown here is derived from an EMBL/GenBank/DDBJ whole genome shotgun (WGS) entry which is preliminary data.</text>
</comment>
<keyword evidence="2" id="KW-1185">Reference proteome</keyword>
<protein>
    <submittedName>
        <fullName evidence="1">Uncharacterized protein</fullName>
    </submittedName>
</protein>
<organism evidence="1 2">
    <name type="scientific">Reticulomyxa filosa</name>
    <dbReference type="NCBI Taxonomy" id="46433"/>
    <lineage>
        <taxon>Eukaryota</taxon>
        <taxon>Sar</taxon>
        <taxon>Rhizaria</taxon>
        <taxon>Retaria</taxon>
        <taxon>Foraminifera</taxon>
        <taxon>Monothalamids</taxon>
        <taxon>Reticulomyxidae</taxon>
        <taxon>Reticulomyxa</taxon>
    </lineage>
</organism>
<gene>
    <name evidence="1" type="ORF">RFI_35087</name>
</gene>
<evidence type="ECO:0000313" key="1">
    <source>
        <dbReference type="EMBL" id="ETO02349.1"/>
    </source>
</evidence>
<dbReference type="Proteomes" id="UP000023152">
    <property type="component" value="Unassembled WGS sequence"/>
</dbReference>
<proteinExistence type="predicted"/>
<feature type="non-terminal residue" evidence="1">
    <location>
        <position position="291"/>
    </location>
</feature>
<sequence length="291" mass="34269">IDKFVKMNKKNKMNDNLDWTVQQYETTLKHFPNLNKMMEEPFLLRMILTVLPLLMKQHPIGAKISKAQVYEVFNEQWIDIHVKNIVHKLSELRIQSNPNKIKASFYRYCQDLGFEMFIQGNQVATENDYKGCEKDKIWSTLDPIIETEAKSDDEKLEIKENEFNTTQDIWDQYFNGDIGNNKYQFAHKSCQEYYAAQKIIFDILSWTPNIVIDINNQQFQQQFETHVQKLSINRKLLNEELGIIQFIAERIHDNNPIFVNLKSRLFRIIESSKNNDNVNIAAANAITILNS</sequence>